<dbReference type="EMBL" id="JXTC01000317">
    <property type="protein sequence ID" value="PON65815.1"/>
    <property type="molecule type" value="Genomic_DNA"/>
</dbReference>
<comment type="caution">
    <text evidence="1">The sequence shown here is derived from an EMBL/GenBank/DDBJ whole genome shotgun (WGS) entry which is preliminary data.</text>
</comment>
<feature type="non-terminal residue" evidence="1">
    <location>
        <position position="98"/>
    </location>
</feature>
<protein>
    <submittedName>
        <fullName evidence="1">Uncharacterized protein</fullName>
    </submittedName>
</protein>
<reference evidence="2" key="1">
    <citation type="submission" date="2016-06" db="EMBL/GenBank/DDBJ databases">
        <title>Parallel loss of symbiosis genes in relatives of nitrogen-fixing non-legume Parasponia.</title>
        <authorList>
            <person name="Van Velzen R."/>
            <person name="Holmer R."/>
            <person name="Bu F."/>
            <person name="Rutten L."/>
            <person name="Van Zeijl A."/>
            <person name="Liu W."/>
            <person name="Santuari L."/>
            <person name="Cao Q."/>
            <person name="Sharma T."/>
            <person name="Shen D."/>
            <person name="Roswanjaya Y."/>
            <person name="Wardhani T."/>
            <person name="Kalhor M.S."/>
            <person name="Jansen J."/>
            <person name="Van den Hoogen J."/>
            <person name="Gungor B."/>
            <person name="Hartog M."/>
            <person name="Hontelez J."/>
            <person name="Verver J."/>
            <person name="Yang W.-C."/>
            <person name="Schijlen E."/>
            <person name="Repin R."/>
            <person name="Schilthuizen M."/>
            <person name="Schranz E."/>
            <person name="Heidstra R."/>
            <person name="Miyata K."/>
            <person name="Fedorova E."/>
            <person name="Kohlen W."/>
            <person name="Bisseling T."/>
            <person name="Smit S."/>
            <person name="Geurts R."/>
        </authorList>
    </citation>
    <scope>NUCLEOTIDE SEQUENCE [LARGE SCALE GENOMIC DNA]</scope>
    <source>
        <strain evidence="2">cv. RG33-2</strain>
    </source>
</reference>
<dbReference type="InParanoid" id="A0A2P5CXU8"/>
<proteinExistence type="predicted"/>
<gene>
    <name evidence="1" type="ORF">TorRG33x02_269910</name>
</gene>
<sequence>MANQQRRLEQYPYYTGLISRSLCFTDAILDTADWIHHRSPPARPDLIRSYPDPGARVITRLELFCLGCCCARAIDPVADIVLMQEYSPPILIVVVYYN</sequence>
<accession>A0A2P5CXU8</accession>
<organism evidence="1 2">
    <name type="scientific">Trema orientale</name>
    <name type="common">Charcoal tree</name>
    <name type="synonym">Celtis orientalis</name>
    <dbReference type="NCBI Taxonomy" id="63057"/>
    <lineage>
        <taxon>Eukaryota</taxon>
        <taxon>Viridiplantae</taxon>
        <taxon>Streptophyta</taxon>
        <taxon>Embryophyta</taxon>
        <taxon>Tracheophyta</taxon>
        <taxon>Spermatophyta</taxon>
        <taxon>Magnoliopsida</taxon>
        <taxon>eudicotyledons</taxon>
        <taxon>Gunneridae</taxon>
        <taxon>Pentapetalae</taxon>
        <taxon>rosids</taxon>
        <taxon>fabids</taxon>
        <taxon>Rosales</taxon>
        <taxon>Cannabaceae</taxon>
        <taxon>Trema</taxon>
    </lineage>
</organism>
<dbReference type="AlphaFoldDB" id="A0A2P5CXU8"/>
<evidence type="ECO:0000313" key="1">
    <source>
        <dbReference type="EMBL" id="PON65815.1"/>
    </source>
</evidence>
<keyword evidence="2" id="KW-1185">Reference proteome</keyword>
<evidence type="ECO:0000313" key="2">
    <source>
        <dbReference type="Proteomes" id="UP000237000"/>
    </source>
</evidence>
<name>A0A2P5CXU8_TREOI</name>
<dbReference type="Proteomes" id="UP000237000">
    <property type="component" value="Unassembled WGS sequence"/>
</dbReference>